<dbReference type="Gene3D" id="2.30.110.10">
    <property type="entry name" value="Electron Transport, Fmn-binding Protein, Chain A"/>
    <property type="match status" value="1"/>
</dbReference>
<protein>
    <submittedName>
        <fullName evidence="1">Pyridoxamine 5'-phosphate oxidase family protein</fullName>
    </submittedName>
</protein>
<evidence type="ECO:0000313" key="1">
    <source>
        <dbReference type="EMBL" id="MBH1919157.1"/>
    </source>
</evidence>
<proteinExistence type="predicted"/>
<sequence>MSIKERSLFLLKHAQFFTLASRSLDGSVWAATLSYVVNRIPLKIIWCSERHARHSENLRHDNRVSGALYLADLPVESPLGIDGAQFIGVSREVSENETDEVYRYFSCQKFPDESIRTQWMPPLSEFARQGSRRFYELDITELWLLDTDRWLESKKDKRIAVDLSNGL</sequence>
<keyword evidence="2" id="KW-1185">Reference proteome</keyword>
<accession>A0ABS0LV26</accession>
<reference evidence="1 2" key="1">
    <citation type="submission" date="2020-11" db="EMBL/GenBank/DDBJ databases">
        <title>Enhanced detection system for hospital associated transmission using whole genome sequencing surveillance.</title>
        <authorList>
            <person name="Harrison L.H."/>
            <person name="Van Tyne D."/>
            <person name="Marsh J.W."/>
            <person name="Griffith M.P."/>
            <person name="Snyder D.J."/>
            <person name="Cooper V.S."/>
            <person name="Mustapha M."/>
        </authorList>
    </citation>
    <scope>NUCLEOTIDE SEQUENCE [LARGE SCALE GENOMIC DNA]</scope>
    <source>
        <strain evidence="1 2">SER00227</strain>
    </source>
</reference>
<gene>
    <name evidence="1" type="ORF">I5U16_03210</name>
</gene>
<dbReference type="SUPFAM" id="SSF50475">
    <property type="entry name" value="FMN-binding split barrel"/>
    <property type="match status" value="1"/>
</dbReference>
<comment type="caution">
    <text evidence="1">The sequence shown here is derived from an EMBL/GenBank/DDBJ whole genome shotgun (WGS) entry which is preliminary data.</text>
</comment>
<dbReference type="InterPro" id="IPR012349">
    <property type="entry name" value="Split_barrel_FMN-bd"/>
</dbReference>
<name>A0ABS0LV26_9GAMM</name>
<evidence type="ECO:0000313" key="2">
    <source>
        <dbReference type="Proteomes" id="UP000635335"/>
    </source>
</evidence>
<organism evidence="1 2">
    <name type="scientific">Serratia surfactantfaciens</name>
    <dbReference type="NCBI Taxonomy" id="2741499"/>
    <lineage>
        <taxon>Bacteria</taxon>
        <taxon>Pseudomonadati</taxon>
        <taxon>Pseudomonadota</taxon>
        <taxon>Gammaproteobacteria</taxon>
        <taxon>Enterobacterales</taxon>
        <taxon>Yersiniaceae</taxon>
        <taxon>Serratia</taxon>
    </lineage>
</organism>
<dbReference type="EMBL" id="JADUMB010000001">
    <property type="protein sequence ID" value="MBH1919157.1"/>
    <property type="molecule type" value="Genomic_DNA"/>
</dbReference>
<dbReference type="Proteomes" id="UP000635335">
    <property type="component" value="Unassembled WGS sequence"/>
</dbReference>